<dbReference type="SUPFAM" id="SSF46785">
    <property type="entry name" value="Winged helix' DNA-binding domain"/>
    <property type="match status" value="1"/>
</dbReference>
<keyword evidence="1 5" id="KW-0678">Repressor</keyword>
<keyword evidence="8" id="KW-1185">Reference proteome</keyword>
<dbReference type="InterPro" id="IPR036390">
    <property type="entry name" value="WH_DNA-bd_sf"/>
</dbReference>
<proteinExistence type="inferred from homology"/>
<organism evidence="7 8">
    <name type="scientific">Temperatibacter marinus</name>
    <dbReference type="NCBI Taxonomy" id="1456591"/>
    <lineage>
        <taxon>Bacteria</taxon>
        <taxon>Pseudomonadati</taxon>
        <taxon>Pseudomonadota</taxon>
        <taxon>Alphaproteobacteria</taxon>
        <taxon>Kordiimonadales</taxon>
        <taxon>Temperatibacteraceae</taxon>
        <taxon>Temperatibacter</taxon>
    </lineage>
</organism>
<dbReference type="PANTHER" id="PTHR34824:SF1">
    <property type="entry name" value="HEAT-INDUCIBLE TRANSCRIPTION REPRESSOR HRCA"/>
    <property type="match status" value="1"/>
</dbReference>
<accession>A0AA52H9X5</accession>
<dbReference type="GO" id="GO:0045892">
    <property type="term" value="P:negative regulation of DNA-templated transcription"/>
    <property type="evidence" value="ECO:0007669"/>
    <property type="project" value="UniProtKB-UniRule"/>
</dbReference>
<evidence type="ECO:0000256" key="3">
    <source>
        <dbReference type="ARBA" id="ARBA00023016"/>
    </source>
</evidence>
<dbReference type="Pfam" id="PF01628">
    <property type="entry name" value="HrcA"/>
    <property type="match status" value="1"/>
</dbReference>
<dbReference type="InterPro" id="IPR036388">
    <property type="entry name" value="WH-like_DNA-bd_sf"/>
</dbReference>
<evidence type="ECO:0000256" key="1">
    <source>
        <dbReference type="ARBA" id="ARBA00022491"/>
    </source>
</evidence>
<dbReference type="Proteomes" id="UP001268683">
    <property type="component" value="Chromosome"/>
</dbReference>
<dbReference type="Gene3D" id="3.30.390.60">
    <property type="entry name" value="Heat-inducible transcription repressor hrca homolog, domain 3"/>
    <property type="match status" value="1"/>
</dbReference>
<dbReference type="InterPro" id="IPR023120">
    <property type="entry name" value="WHTH_transcript_rep_HrcA_IDD"/>
</dbReference>
<evidence type="ECO:0000256" key="5">
    <source>
        <dbReference type="HAMAP-Rule" id="MF_00081"/>
    </source>
</evidence>
<comment type="function">
    <text evidence="5">Negative regulator of class I heat shock genes (grpE-dnaK-dnaJ and groELS operons). Prevents heat-shock induction of these operons.</text>
</comment>
<keyword evidence="3 5" id="KW-0346">Stress response</keyword>
<protein>
    <recommendedName>
        <fullName evidence="5">Heat-inducible transcription repressor HrcA</fullName>
    </recommendedName>
</protein>
<dbReference type="AlphaFoldDB" id="A0AA52H9X5"/>
<dbReference type="InterPro" id="IPR002571">
    <property type="entry name" value="HrcA"/>
</dbReference>
<keyword evidence="2 5" id="KW-0805">Transcription regulation</keyword>
<dbReference type="HAMAP" id="MF_00081">
    <property type="entry name" value="HrcA"/>
    <property type="match status" value="1"/>
</dbReference>
<dbReference type="NCBIfam" id="TIGR00331">
    <property type="entry name" value="hrcA"/>
    <property type="match status" value="1"/>
</dbReference>
<dbReference type="GO" id="GO:0003677">
    <property type="term" value="F:DNA binding"/>
    <property type="evidence" value="ECO:0007669"/>
    <property type="project" value="InterPro"/>
</dbReference>
<name>A0AA52H9X5_9PROT</name>
<comment type="similarity">
    <text evidence="5">Belongs to the HrcA family.</text>
</comment>
<evidence type="ECO:0000313" key="8">
    <source>
        <dbReference type="Proteomes" id="UP001268683"/>
    </source>
</evidence>
<gene>
    <name evidence="5 7" type="primary">hrcA</name>
    <name evidence="7" type="ORF">QGN29_04590</name>
</gene>
<dbReference type="InterPro" id="IPR021153">
    <property type="entry name" value="HrcA_C"/>
</dbReference>
<dbReference type="Gene3D" id="3.30.450.40">
    <property type="match status" value="1"/>
</dbReference>
<dbReference type="Gene3D" id="1.10.10.10">
    <property type="entry name" value="Winged helix-like DNA-binding domain superfamily/Winged helix DNA-binding domain"/>
    <property type="match status" value="1"/>
</dbReference>
<evidence type="ECO:0000313" key="7">
    <source>
        <dbReference type="EMBL" id="WND03651.1"/>
    </source>
</evidence>
<evidence type="ECO:0000256" key="2">
    <source>
        <dbReference type="ARBA" id="ARBA00023015"/>
    </source>
</evidence>
<keyword evidence="4 5" id="KW-0804">Transcription</keyword>
<dbReference type="SUPFAM" id="SSF55781">
    <property type="entry name" value="GAF domain-like"/>
    <property type="match status" value="1"/>
</dbReference>
<dbReference type="PIRSF" id="PIRSF005485">
    <property type="entry name" value="HrcA"/>
    <property type="match status" value="1"/>
</dbReference>
<evidence type="ECO:0000256" key="4">
    <source>
        <dbReference type="ARBA" id="ARBA00023163"/>
    </source>
</evidence>
<dbReference type="InterPro" id="IPR029016">
    <property type="entry name" value="GAF-like_dom_sf"/>
</dbReference>
<feature type="domain" description="Heat-inducible transcription repressor HrcA C-terminal" evidence="6">
    <location>
        <begin position="108"/>
        <end position="332"/>
    </location>
</feature>
<evidence type="ECO:0000259" key="6">
    <source>
        <dbReference type="Pfam" id="PF01628"/>
    </source>
</evidence>
<reference evidence="7" key="1">
    <citation type="submission" date="2023-04" db="EMBL/GenBank/DDBJ databases">
        <title>Complete genome sequence of Temperatibacter marinus.</title>
        <authorList>
            <person name="Rong J.-C."/>
            <person name="Yi M.-L."/>
            <person name="Zhao Q."/>
        </authorList>
    </citation>
    <scope>NUCLEOTIDE SEQUENCE</scope>
    <source>
        <strain evidence="7">NBRC 110045</strain>
    </source>
</reference>
<dbReference type="RefSeq" id="WP_310799504.1">
    <property type="nucleotide sequence ID" value="NZ_CP123872.1"/>
</dbReference>
<dbReference type="PANTHER" id="PTHR34824">
    <property type="entry name" value="HEAT-INDUCIBLE TRANSCRIPTION REPRESSOR HRCA"/>
    <property type="match status" value="1"/>
</dbReference>
<dbReference type="EMBL" id="CP123872">
    <property type="protein sequence ID" value="WND03651.1"/>
    <property type="molecule type" value="Genomic_DNA"/>
</dbReference>
<dbReference type="KEGG" id="tmk:QGN29_04590"/>
<sequence>MKLSELNDRSQFIFRHIVESYLDTGDPVGSRTLSKADGISVSPATVRNVMADLEEVGLLMSPHTSAGRIPTESGLRLFVDGLMQVGGLTEEERESIKGQCNATGQSFDATLSDATKALAGLSNCASMVMAPKEDDLLIRHIEFVPLGSGQALVVLVGEDGSVENRIINLPLGLPAPALVQAGNYMSARLAGKTLDQAKRQINQELIQRQQEIDTLTATVIEKGLAVLSENTSGEPMLIVSGTSHLLKDDESIENMDRLKLLFDELENKKELVNLLSAAQTGAGTRIFIGSESNLFSLSGSSLVISPYMNGANKIVGVVGVIGPTRLNYARIIPMVDYTAKVITKML</sequence>